<accession>A0AAW2CPE1</accession>
<gene>
    <name evidence="1" type="ORF">SO802_017988</name>
</gene>
<protein>
    <submittedName>
        <fullName evidence="1">Uncharacterized protein</fullName>
    </submittedName>
</protein>
<dbReference type="AlphaFoldDB" id="A0AAW2CPE1"/>
<sequence>MLPTNFLFFKSKPMTLWCLLPQVTPTHWQKWKDSFEEARTLRGLSIIWYLNSSSASLSVSFESVVAKENFETDKERNRRKMAWKVSVQSCAVIITGCSI</sequence>
<evidence type="ECO:0000313" key="1">
    <source>
        <dbReference type="EMBL" id="KAK9998385.1"/>
    </source>
</evidence>
<keyword evidence="2" id="KW-1185">Reference proteome</keyword>
<reference evidence="1 2" key="1">
    <citation type="submission" date="2024-01" db="EMBL/GenBank/DDBJ databases">
        <title>A telomere-to-telomere, gap-free genome of sweet tea (Lithocarpus litseifolius).</title>
        <authorList>
            <person name="Zhou J."/>
        </authorList>
    </citation>
    <scope>NUCLEOTIDE SEQUENCE [LARGE SCALE GENOMIC DNA]</scope>
    <source>
        <strain evidence="1">Zhou-2022a</strain>
        <tissue evidence="1">Leaf</tissue>
    </source>
</reference>
<dbReference type="Proteomes" id="UP001459277">
    <property type="component" value="Unassembled WGS sequence"/>
</dbReference>
<proteinExistence type="predicted"/>
<evidence type="ECO:0000313" key="2">
    <source>
        <dbReference type="Proteomes" id="UP001459277"/>
    </source>
</evidence>
<organism evidence="1 2">
    <name type="scientific">Lithocarpus litseifolius</name>
    <dbReference type="NCBI Taxonomy" id="425828"/>
    <lineage>
        <taxon>Eukaryota</taxon>
        <taxon>Viridiplantae</taxon>
        <taxon>Streptophyta</taxon>
        <taxon>Embryophyta</taxon>
        <taxon>Tracheophyta</taxon>
        <taxon>Spermatophyta</taxon>
        <taxon>Magnoliopsida</taxon>
        <taxon>eudicotyledons</taxon>
        <taxon>Gunneridae</taxon>
        <taxon>Pentapetalae</taxon>
        <taxon>rosids</taxon>
        <taxon>fabids</taxon>
        <taxon>Fagales</taxon>
        <taxon>Fagaceae</taxon>
        <taxon>Lithocarpus</taxon>
    </lineage>
</organism>
<dbReference type="EMBL" id="JAZDWU010000006">
    <property type="protein sequence ID" value="KAK9998385.1"/>
    <property type="molecule type" value="Genomic_DNA"/>
</dbReference>
<comment type="caution">
    <text evidence="1">The sequence shown here is derived from an EMBL/GenBank/DDBJ whole genome shotgun (WGS) entry which is preliminary data.</text>
</comment>
<name>A0AAW2CPE1_9ROSI</name>